<dbReference type="AlphaFoldDB" id="A0A151A1V7"/>
<dbReference type="Proteomes" id="UP000075418">
    <property type="component" value="Unassembled WGS sequence"/>
</dbReference>
<organism evidence="7 8">
    <name type="scientific">Staphylococcus kloosii</name>
    <dbReference type="NCBI Taxonomy" id="29384"/>
    <lineage>
        <taxon>Bacteria</taxon>
        <taxon>Bacillati</taxon>
        <taxon>Bacillota</taxon>
        <taxon>Bacilli</taxon>
        <taxon>Bacillales</taxon>
        <taxon>Staphylococcaceae</taxon>
        <taxon>Staphylococcus</taxon>
    </lineage>
</organism>
<dbReference type="InterPro" id="IPR043148">
    <property type="entry name" value="TagF_C"/>
</dbReference>
<dbReference type="InterPro" id="IPR007554">
    <property type="entry name" value="Glycerophosphate_synth"/>
</dbReference>
<dbReference type="EMBL" id="LUGM01000002">
    <property type="protein sequence ID" value="KYH13359.1"/>
    <property type="molecule type" value="Genomic_DNA"/>
</dbReference>
<evidence type="ECO:0000256" key="1">
    <source>
        <dbReference type="ARBA" id="ARBA00004202"/>
    </source>
</evidence>
<evidence type="ECO:0000256" key="6">
    <source>
        <dbReference type="ARBA" id="ARBA00023136"/>
    </source>
</evidence>
<dbReference type="Gene3D" id="3.40.50.12580">
    <property type="match status" value="1"/>
</dbReference>
<proteinExistence type="inferred from homology"/>
<gene>
    <name evidence="7" type="ORF">A0131_00845</name>
</gene>
<dbReference type="PIRSF" id="PIRSF032341">
    <property type="entry name" value="UCP032341_glycerophostrnsf"/>
    <property type="match status" value="1"/>
</dbReference>
<dbReference type="InterPro" id="IPR016993">
    <property type="entry name" value="SA2157_glycerophostrnsf"/>
</dbReference>
<dbReference type="GO" id="GO:0047355">
    <property type="term" value="F:CDP-glycerol glycerophosphotransferase activity"/>
    <property type="evidence" value="ECO:0007669"/>
    <property type="project" value="InterPro"/>
</dbReference>
<dbReference type="Pfam" id="PF04464">
    <property type="entry name" value="Glyphos_transf"/>
    <property type="match status" value="1"/>
</dbReference>
<keyword evidence="4" id="KW-0808">Transferase</keyword>
<dbReference type="InterPro" id="IPR051612">
    <property type="entry name" value="Teichoic_Acid_Biosynth"/>
</dbReference>
<dbReference type="GO" id="GO:0005886">
    <property type="term" value="C:plasma membrane"/>
    <property type="evidence" value="ECO:0007669"/>
    <property type="project" value="UniProtKB-SubCell"/>
</dbReference>
<protein>
    <submittedName>
        <fullName evidence="7">Teichoic acid biosynthesis protein F</fullName>
    </submittedName>
</protein>
<dbReference type="Gene3D" id="3.40.50.11820">
    <property type="match status" value="1"/>
</dbReference>
<sequence length="563" mass="65444">MIKQLTIESWQDLTRRLEQAIQDGYSHFVALSDSITIYEDMLDAVELKPCTIITDYTVDQFYRNDCRYFGKTTITFNDWIENINHYPNVIFDIATTLDILNTHEINNIFDLAIISLLQDEVAVDPHVVYNFTQNITTSSAIWSTVKNCSLLNTTKYNLNKLAYIHGHKVPFKQQEILAPDTLRFVDKLLLKTKFKLPHWIFNSVQRHFVKKHQQQSYIYEKNANKLKDHIVFLGFDYGFRGNSRYLFNHFAKHFAKIPIYFITSDIKGPNFINPDDPKAKSLIEEARVVILESNIPDSLQPNGTIIQLWHGTPIKKLFLDSHEPYQNLNIYNYRARKYNKWLQQDYLVCDCEEIVDYFKSAYPLQHTNVISCGYPRVKYLLAKQFDAPYIQFIKHELKLDTEKPTLLYAPTWKSESDEKALFPISDGLLNKYNVIYKGHVESNSTYLPENAIIAPTNLETQDLILSADVVLTDYSSIIFDALALDKTVCQYTPNHEQYIAERGVYDDVMHSLATVRYSDAKALLNDLVSFQMTSITNNAFVNDNNHAFETLSNIINKHINYHK</sequence>
<reference evidence="7 8" key="1">
    <citation type="submission" date="2016-02" db="EMBL/GenBank/DDBJ databases">
        <title>Draft genome sequence of hydrocarbon degrading Staphylococcus saprophyticus Strain CNV2, isolated from crude-oil contaminated soil from Noonmati Oil Refinery, Guwahati, Assam, India.</title>
        <authorList>
            <person name="Mukherjee A."/>
            <person name="Chettri B."/>
            <person name="Langpoklakpam J."/>
            <person name="Singh A.K."/>
            <person name="Chattopadhyay D.J."/>
        </authorList>
    </citation>
    <scope>NUCLEOTIDE SEQUENCE [LARGE SCALE GENOMIC DNA]</scope>
    <source>
        <strain evidence="7 8">CNV2</strain>
    </source>
</reference>
<dbReference type="GO" id="GO:0019350">
    <property type="term" value="P:teichoic acid biosynthetic process"/>
    <property type="evidence" value="ECO:0007669"/>
    <property type="project" value="UniProtKB-KW"/>
</dbReference>
<dbReference type="PANTHER" id="PTHR37316">
    <property type="entry name" value="TEICHOIC ACID GLYCEROL-PHOSPHATE PRIMASE"/>
    <property type="match status" value="1"/>
</dbReference>
<evidence type="ECO:0000256" key="4">
    <source>
        <dbReference type="ARBA" id="ARBA00022679"/>
    </source>
</evidence>
<dbReference type="PANTHER" id="PTHR37316:SF3">
    <property type="entry name" value="TEICHOIC ACID GLYCEROL-PHOSPHATE TRANSFERASE"/>
    <property type="match status" value="1"/>
</dbReference>
<comment type="subcellular location">
    <subcellularLocation>
        <location evidence="1">Cell membrane</location>
        <topology evidence="1">Peripheral membrane protein</topology>
    </subcellularLocation>
</comment>
<dbReference type="RefSeq" id="WP_061853590.1">
    <property type="nucleotide sequence ID" value="NZ_LUGM01000002.1"/>
</dbReference>
<evidence type="ECO:0000313" key="7">
    <source>
        <dbReference type="EMBL" id="KYH13359.1"/>
    </source>
</evidence>
<comment type="similarity">
    <text evidence="2">Belongs to the CDP-glycerol glycerophosphotransferase family.</text>
</comment>
<dbReference type="InterPro" id="IPR043149">
    <property type="entry name" value="TagF_N"/>
</dbReference>
<comment type="caution">
    <text evidence="7">The sequence shown here is derived from an EMBL/GenBank/DDBJ whole genome shotgun (WGS) entry which is preliminary data.</text>
</comment>
<keyword evidence="6" id="KW-0472">Membrane</keyword>
<dbReference type="SUPFAM" id="SSF53756">
    <property type="entry name" value="UDP-Glycosyltransferase/glycogen phosphorylase"/>
    <property type="match status" value="1"/>
</dbReference>
<name>A0A151A1V7_9STAP</name>
<evidence type="ECO:0000313" key="8">
    <source>
        <dbReference type="Proteomes" id="UP000075418"/>
    </source>
</evidence>
<keyword evidence="5" id="KW-0777">Teichoic acid biosynthesis</keyword>
<evidence type="ECO:0000256" key="5">
    <source>
        <dbReference type="ARBA" id="ARBA00022944"/>
    </source>
</evidence>
<keyword evidence="3" id="KW-1003">Cell membrane</keyword>
<evidence type="ECO:0000256" key="3">
    <source>
        <dbReference type="ARBA" id="ARBA00022475"/>
    </source>
</evidence>
<evidence type="ECO:0000256" key="2">
    <source>
        <dbReference type="ARBA" id="ARBA00010488"/>
    </source>
</evidence>
<accession>A0A151A1V7</accession>